<evidence type="ECO:0000256" key="1">
    <source>
        <dbReference type="PIRNR" id="PIRNR006386"/>
    </source>
</evidence>
<feature type="domain" description="DSBA-like thioredoxin" evidence="3">
    <location>
        <begin position="4"/>
        <end position="197"/>
    </location>
</feature>
<comment type="caution">
    <text evidence="4">The sequence shown here is derived from an EMBL/GenBank/DDBJ whole genome shotgun (WGS) entry which is preliminary data.</text>
</comment>
<evidence type="ECO:0000313" key="4">
    <source>
        <dbReference type="EMBL" id="MBR0656673.1"/>
    </source>
</evidence>
<sequence>MVRIDYYTSLNSPWAYLGSARIEAIAARHGAALRIWPVDFSIIFPASGGLPLPKRSPQRQAYRMQELARWRAHLGVPLTLRPAASPFAEPLAAHAVIALREGGDDAGAIRLAHRVMQAVWSEEANPGLPTTLATLITECGLDAAALLTLAEDPRWAERRRADSAAALARGVFGAPTFVIGSEIFWGQDRLDFVDRALSAEGPTSP</sequence>
<evidence type="ECO:0000259" key="3">
    <source>
        <dbReference type="Pfam" id="PF01323"/>
    </source>
</evidence>
<evidence type="ECO:0000313" key="5">
    <source>
        <dbReference type="Proteomes" id="UP001196068"/>
    </source>
</evidence>
<dbReference type="PANTHER" id="PTHR42943">
    <property type="entry name" value="GLUTATHIONE S-TRANSFERASE KAPPA"/>
    <property type="match status" value="1"/>
</dbReference>
<dbReference type="GO" id="GO:0018845">
    <property type="term" value="F:2-hydroxychromene-2-carboxylate isomerase activity"/>
    <property type="evidence" value="ECO:0007669"/>
    <property type="project" value="UniProtKB-UniRule"/>
</dbReference>
<dbReference type="Gene3D" id="3.40.30.10">
    <property type="entry name" value="Glutaredoxin"/>
    <property type="match status" value="1"/>
</dbReference>
<keyword evidence="1 4" id="KW-0413">Isomerase</keyword>
<dbReference type="InterPro" id="IPR014440">
    <property type="entry name" value="HCCAis_GSTk"/>
</dbReference>
<dbReference type="InterPro" id="IPR036249">
    <property type="entry name" value="Thioredoxin-like_sf"/>
</dbReference>
<dbReference type="PANTHER" id="PTHR42943:SF2">
    <property type="entry name" value="GLUTATHIONE S-TRANSFERASE KAPPA 1"/>
    <property type="match status" value="1"/>
</dbReference>
<dbReference type="RefSeq" id="WP_211875533.1">
    <property type="nucleotide sequence ID" value="NZ_JAAEDH010000020.1"/>
</dbReference>
<comment type="catalytic activity">
    <reaction evidence="1">
        <text>2-hydroxychromene-2-carboxylate = (3E)-4-(2-hydroxyphenyl)-2-oxobut-3-enoate</text>
        <dbReference type="Rhea" id="RHEA:27401"/>
        <dbReference type="ChEBI" id="CHEBI:59350"/>
        <dbReference type="ChEBI" id="CHEBI:59353"/>
        <dbReference type="EC" id="5.99.1.4"/>
    </reaction>
</comment>
<dbReference type="GO" id="GO:0004602">
    <property type="term" value="F:glutathione peroxidase activity"/>
    <property type="evidence" value="ECO:0007669"/>
    <property type="project" value="TreeGrafter"/>
</dbReference>
<dbReference type="InterPro" id="IPR051924">
    <property type="entry name" value="GST_Kappa/NadH"/>
</dbReference>
<accession>A0AAF1K4N9</accession>
<protein>
    <recommendedName>
        <fullName evidence="1">2-hydroxychromene-2-carboxylate isomerase</fullName>
        <ecNumber evidence="1">5.99.1.4</ecNumber>
    </recommendedName>
</protein>
<dbReference type="GO" id="GO:0006749">
    <property type="term" value="P:glutathione metabolic process"/>
    <property type="evidence" value="ECO:0007669"/>
    <property type="project" value="TreeGrafter"/>
</dbReference>
<dbReference type="EC" id="5.99.1.4" evidence="1"/>
<dbReference type="InterPro" id="IPR001853">
    <property type="entry name" value="DSBA-like_thioredoxin_dom"/>
</dbReference>
<dbReference type="GO" id="GO:1901170">
    <property type="term" value="P:naphthalene catabolic process"/>
    <property type="evidence" value="ECO:0007669"/>
    <property type="project" value="InterPro"/>
</dbReference>
<gene>
    <name evidence="4" type="ORF">GXW79_16455</name>
</gene>
<feature type="active site" description="Nucleophile" evidence="2">
    <location>
        <position position="12"/>
    </location>
</feature>
<dbReference type="GO" id="GO:0004364">
    <property type="term" value="F:glutathione transferase activity"/>
    <property type="evidence" value="ECO:0007669"/>
    <property type="project" value="TreeGrafter"/>
</dbReference>
<proteinExistence type="inferred from homology"/>
<comment type="similarity">
    <text evidence="1">Belongs to the GST superfamily. NadH family.</text>
</comment>
<dbReference type="InterPro" id="IPR044087">
    <property type="entry name" value="NahD-like"/>
</dbReference>
<reference evidence="4" key="1">
    <citation type="submission" date="2020-01" db="EMBL/GenBank/DDBJ databases">
        <authorList>
            <person name="Rat A."/>
        </authorList>
    </citation>
    <scope>NUCLEOTIDE SEQUENCE</scope>
    <source>
        <strain evidence="4">LMG 28251</strain>
    </source>
</reference>
<dbReference type="PIRSF" id="PIRSF006386">
    <property type="entry name" value="HCCAis_GSTk"/>
    <property type="match status" value="1"/>
</dbReference>
<organism evidence="4 5">
    <name type="scientific">Plastoroseomonas arctica</name>
    <dbReference type="NCBI Taxonomy" id="1509237"/>
    <lineage>
        <taxon>Bacteria</taxon>
        <taxon>Pseudomonadati</taxon>
        <taxon>Pseudomonadota</taxon>
        <taxon>Alphaproteobacteria</taxon>
        <taxon>Acetobacterales</taxon>
        <taxon>Acetobacteraceae</taxon>
        <taxon>Plastoroseomonas</taxon>
    </lineage>
</organism>
<dbReference type="Pfam" id="PF01323">
    <property type="entry name" value="DSBA"/>
    <property type="match status" value="1"/>
</dbReference>
<reference evidence="4" key="2">
    <citation type="journal article" date="2021" name="Syst. Appl. Microbiol.">
        <title>Roseomonas hellenica sp. nov., isolated from roots of wild-growing Alkanna tinctoria.</title>
        <authorList>
            <person name="Rat A."/>
            <person name="Naranjo H.D."/>
            <person name="Lebbe L."/>
            <person name="Cnockaert M."/>
            <person name="Krigas N."/>
            <person name="Grigoriadou K."/>
            <person name="Maloupa E."/>
            <person name="Willems A."/>
        </authorList>
    </citation>
    <scope>NUCLEOTIDE SEQUENCE</scope>
    <source>
        <strain evidence="4">LMG 28251</strain>
    </source>
</reference>
<keyword evidence="5" id="KW-1185">Reference proteome</keyword>
<evidence type="ECO:0000256" key="2">
    <source>
        <dbReference type="PIRSR" id="PIRSR006386-1"/>
    </source>
</evidence>
<dbReference type="AlphaFoldDB" id="A0AAF1K4N9"/>
<name>A0AAF1K4N9_9PROT</name>
<dbReference type="Proteomes" id="UP001196068">
    <property type="component" value="Unassembled WGS sequence"/>
</dbReference>
<dbReference type="CDD" id="cd03022">
    <property type="entry name" value="DsbA_HCCA_Iso"/>
    <property type="match status" value="1"/>
</dbReference>
<dbReference type="EMBL" id="JAAEDH010000020">
    <property type="protein sequence ID" value="MBR0656673.1"/>
    <property type="molecule type" value="Genomic_DNA"/>
</dbReference>
<dbReference type="SUPFAM" id="SSF52833">
    <property type="entry name" value="Thioredoxin-like"/>
    <property type="match status" value="1"/>
</dbReference>